<dbReference type="InterPro" id="IPR036812">
    <property type="entry name" value="NAD(P)_OxRdtase_dom_sf"/>
</dbReference>
<dbReference type="Gene3D" id="3.20.20.100">
    <property type="entry name" value="NADP-dependent oxidoreductase domain"/>
    <property type="match status" value="1"/>
</dbReference>
<reference evidence="2 3" key="1">
    <citation type="submission" date="2019-07" db="EMBL/GenBank/DDBJ databases">
        <title>Genome sequencing for Formosa sp. PS13.</title>
        <authorList>
            <person name="Park S.-J."/>
        </authorList>
    </citation>
    <scope>NUCLEOTIDE SEQUENCE [LARGE SCALE GENOMIC DNA]</scope>
    <source>
        <strain evidence="2 3">PS13</strain>
    </source>
</reference>
<gene>
    <name evidence="2" type="ORF">FNB79_06080</name>
</gene>
<dbReference type="Proteomes" id="UP000319209">
    <property type="component" value="Chromosome"/>
</dbReference>
<dbReference type="Pfam" id="PF00248">
    <property type="entry name" value="Aldo_ket_red"/>
    <property type="match status" value="1"/>
</dbReference>
<dbReference type="KEGG" id="fop:FNB79_06080"/>
<dbReference type="InterPro" id="IPR023210">
    <property type="entry name" value="NADP_OxRdtase_dom"/>
</dbReference>
<accession>A0A516GPY4</accession>
<proteinExistence type="predicted"/>
<evidence type="ECO:0000313" key="3">
    <source>
        <dbReference type="Proteomes" id="UP000319209"/>
    </source>
</evidence>
<dbReference type="PANTHER" id="PTHR43312:SF1">
    <property type="entry name" value="NADP-DEPENDENT OXIDOREDUCTASE DOMAIN-CONTAINING PROTEIN"/>
    <property type="match status" value="1"/>
</dbReference>
<dbReference type="AlphaFoldDB" id="A0A516GPY4"/>
<evidence type="ECO:0000313" key="2">
    <source>
        <dbReference type="EMBL" id="QDO93562.1"/>
    </source>
</evidence>
<dbReference type="SUPFAM" id="SSF51430">
    <property type="entry name" value="NAD(P)-linked oxidoreductase"/>
    <property type="match status" value="1"/>
</dbReference>
<organism evidence="2 3">
    <name type="scientific">Formosa sediminum</name>
    <dbReference type="NCBI Taxonomy" id="2594004"/>
    <lineage>
        <taxon>Bacteria</taxon>
        <taxon>Pseudomonadati</taxon>
        <taxon>Bacteroidota</taxon>
        <taxon>Flavobacteriia</taxon>
        <taxon>Flavobacteriales</taxon>
        <taxon>Flavobacteriaceae</taxon>
        <taxon>Formosa</taxon>
    </lineage>
</organism>
<sequence length="318" mass="35945">MPKQTQLGLGLAAIGRPEYINIKTDNVVQTEAAFKANAMQVLDTAYADGIRYFDVAPSYGKGEQFLIDWHNLRGYPDVILSTKWGYTYMANWELGYSGKHEIKEHSLSKLLEQWQVSKVLLPELKIYQVHSATLDSGIFTNTAVLHELHRIKKETNLQIGISTSGAHQVDIIKKALEIQINNEPLFTSFQVTYNVFEQSAFKILKQLLSENKTVIIKEALANGRVFANSDFTEYAKAYNYLNKLSNQYNVGVDAIAIRFVIDTLEPNVVLSGALTCAQLQDNLKALSFQLTSEEILQFQIFASSSSSYWEERSALVWR</sequence>
<evidence type="ECO:0000259" key="1">
    <source>
        <dbReference type="Pfam" id="PF00248"/>
    </source>
</evidence>
<dbReference type="EMBL" id="CP041637">
    <property type="protein sequence ID" value="QDO93562.1"/>
    <property type="molecule type" value="Genomic_DNA"/>
</dbReference>
<dbReference type="PANTHER" id="PTHR43312">
    <property type="entry name" value="D-THREO-ALDOSE 1-DEHYDROGENASE"/>
    <property type="match status" value="1"/>
</dbReference>
<feature type="domain" description="NADP-dependent oxidoreductase" evidence="1">
    <location>
        <begin position="7"/>
        <end position="298"/>
    </location>
</feature>
<dbReference type="OrthoDB" id="9773828at2"/>
<dbReference type="InterPro" id="IPR053135">
    <property type="entry name" value="AKR2_Oxidoreductase"/>
</dbReference>
<dbReference type="RefSeq" id="WP_143380464.1">
    <property type="nucleotide sequence ID" value="NZ_CP041637.1"/>
</dbReference>
<protein>
    <submittedName>
        <fullName evidence="2">Aldo/keto reductase</fullName>
    </submittedName>
</protein>
<keyword evidence="3" id="KW-1185">Reference proteome</keyword>
<name>A0A516GPY4_9FLAO</name>